<reference evidence="2 3" key="1">
    <citation type="submission" date="2018-05" db="EMBL/GenBank/DDBJ databases">
        <title>Abyssibacter profundi OUC007T gen. nov., sp. nov, a marine bacterium isolated from seawater of the Mariana Trench.</title>
        <authorList>
            <person name="Zhou S."/>
        </authorList>
    </citation>
    <scope>NUCLEOTIDE SEQUENCE [LARGE SCALE GENOMIC DNA]</scope>
    <source>
        <strain evidence="2 3">OUC007</strain>
    </source>
</reference>
<keyword evidence="3" id="KW-1185">Reference proteome</keyword>
<dbReference type="RefSeq" id="WP_109721482.1">
    <property type="nucleotide sequence ID" value="NZ_QEQK01000018.1"/>
</dbReference>
<dbReference type="AlphaFoldDB" id="A0A383XQ92"/>
<gene>
    <name evidence="2" type="ORF">DEH80_15770</name>
</gene>
<name>A0A383XQ92_9GAMM</name>
<dbReference type="Proteomes" id="UP000251800">
    <property type="component" value="Unassembled WGS sequence"/>
</dbReference>
<dbReference type="EMBL" id="QEQK01000018">
    <property type="protein sequence ID" value="PWN54796.1"/>
    <property type="molecule type" value="Genomic_DNA"/>
</dbReference>
<proteinExistence type="predicted"/>
<comment type="caution">
    <text evidence="2">The sequence shown here is derived from an EMBL/GenBank/DDBJ whole genome shotgun (WGS) entry which is preliminary data.</text>
</comment>
<sequence>MNDQQLTDLETELGQHIQALEAAALGQDPDALLTVARDLETAVQALDQAGLDELSADTAGERERVEAALHRLQRDMRRTFSVVAQRREQTGAALRALGTGRDDSPYGQRGARAPIAGRALGQA</sequence>
<accession>A0A383XQ92</accession>
<evidence type="ECO:0000313" key="2">
    <source>
        <dbReference type="EMBL" id="PWN54796.1"/>
    </source>
</evidence>
<evidence type="ECO:0000313" key="3">
    <source>
        <dbReference type="Proteomes" id="UP000251800"/>
    </source>
</evidence>
<organism evidence="2 3">
    <name type="scientific">Abyssibacter profundi</name>
    <dbReference type="NCBI Taxonomy" id="2182787"/>
    <lineage>
        <taxon>Bacteria</taxon>
        <taxon>Pseudomonadati</taxon>
        <taxon>Pseudomonadota</taxon>
        <taxon>Gammaproteobacteria</taxon>
        <taxon>Chromatiales</taxon>
        <taxon>Oceanococcaceae</taxon>
        <taxon>Abyssibacter</taxon>
    </lineage>
</organism>
<protein>
    <submittedName>
        <fullName evidence="2">Uncharacterized protein</fullName>
    </submittedName>
</protein>
<evidence type="ECO:0000256" key="1">
    <source>
        <dbReference type="SAM" id="MobiDB-lite"/>
    </source>
</evidence>
<feature type="region of interest" description="Disordered" evidence="1">
    <location>
        <begin position="94"/>
        <end position="123"/>
    </location>
</feature>